<dbReference type="Pfam" id="PF00856">
    <property type="entry name" value="SET"/>
    <property type="match status" value="1"/>
</dbReference>
<feature type="domain" description="SET" evidence="6">
    <location>
        <begin position="51"/>
        <end position="330"/>
    </location>
</feature>
<evidence type="ECO:0000313" key="9">
    <source>
        <dbReference type="Proteomes" id="UP001642540"/>
    </source>
</evidence>
<dbReference type="SMART" id="SM00317">
    <property type="entry name" value="SET"/>
    <property type="match status" value="1"/>
</dbReference>
<organism evidence="8 9">
    <name type="scientific">Orchesella dallaii</name>
    <dbReference type="NCBI Taxonomy" id="48710"/>
    <lineage>
        <taxon>Eukaryota</taxon>
        <taxon>Metazoa</taxon>
        <taxon>Ecdysozoa</taxon>
        <taxon>Arthropoda</taxon>
        <taxon>Hexapoda</taxon>
        <taxon>Collembola</taxon>
        <taxon>Entomobryomorpha</taxon>
        <taxon>Entomobryoidea</taxon>
        <taxon>Orchesellidae</taxon>
        <taxon>Orchesellinae</taxon>
        <taxon>Orchesella</taxon>
    </lineage>
</organism>
<dbReference type="CDD" id="cd20071">
    <property type="entry name" value="SET_SMYD"/>
    <property type="match status" value="1"/>
</dbReference>
<evidence type="ECO:0008006" key="10">
    <source>
        <dbReference type="Google" id="ProtNLM"/>
    </source>
</evidence>
<dbReference type="PANTHER" id="PTHR46455:SF4">
    <property type="entry name" value="GH11294P"/>
    <property type="match status" value="1"/>
</dbReference>
<dbReference type="Gene3D" id="2.170.270.10">
    <property type="entry name" value="SET domain"/>
    <property type="match status" value="1"/>
</dbReference>
<keyword evidence="9" id="KW-1185">Reference proteome</keyword>
<evidence type="ECO:0000256" key="4">
    <source>
        <dbReference type="PROSITE-ProRule" id="PRU00134"/>
    </source>
</evidence>
<dbReference type="InterPro" id="IPR002893">
    <property type="entry name" value="Znf_MYND"/>
</dbReference>
<evidence type="ECO:0000256" key="3">
    <source>
        <dbReference type="ARBA" id="ARBA00022833"/>
    </source>
</evidence>
<protein>
    <recommendedName>
        <fullName evidence="10">Protein msta</fullName>
    </recommendedName>
</protein>
<dbReference type="SUPFAM" id="SSF82199">
    <property type="entry name" value="SET domain"/>
    <property type="match status" value="1"/>
</dbReference>
<accession>A0ABP1QHJ3</accession>
<feature type="compositionally biased region" description="Basic and acidic residues" evidence="5">
    <location>
        <begin position="604"/>
        <end position="615"/>
    </location>
</feature>
<reference evidence="8 9" key="1">
    <citation type="submission" date="2024-08" db="EMBL/GenBank/DDBJ databases">
        <authorList>
            <person name="Cucini C."/>
            <person name="Frati F."/>
        </authorList>
    </citation>
    <scope>NUCLEOTIDE SEQUENCE [LARGE SCALE GENOMIC DNA]</scope>
</reference>
<keyword evidence="3" id="KW-0862">Zinc</keyword>
<evidence type="ECO:0000256" key="1">
    <source>
        <dbReference type="ARBA" id="ARBA00022723"/>
    </source>
</evidence>
<feature type="domain" description="MYND-type" evidence="7">
    <location>
        <begin position="14"/>
        <end position="50"/>
    </location>
</feature>
<dbReference type="InterPro" id="IPR001214">
    <property type="entry name" value="SET_dom"/>
</dbReference>
<comment type="caution">
    <text evidence="8">The sequence shown here is derived from an EMBL/GenBank/DDBJ whole genome shotgun (WGS) entry which is preliminary data.</text>
</comment>
<proteinExistence type="predicted"/>
<dbReference type="EMBL" id="CAXLJM020000031">
    <property type="protein sequence ID" value="CAL8099453.1"/>
    <property type="molecule type" value="Genomic_DNA"/>
</dbReference>
<feature type="region of interest" description="Disordered" evidence="5">
    <location>
        <begin position="584"/>
        <end position="615"/>
    </location>
</feature>
<dbReference type="InterPro" id="IPR053010">
    <property type="entry name" value="SET_SmydA-8"/>
</dbReference>
<dbReference type="InterPro" id="IPR046341">
    <property type="entry name" value="SET_dom_sf"/>
</dbReference>
<dbReference type="Gene3D" id="1.10.220.160">
    <property type="match status" value="1"/>
</dbReference>
<evidence type="ECO:0000259" key="7">
    <source>
        <dbReference type="PROSITE" id="PS50865"/>
    </source>
</evidence>
<sequence>MGGQDNGKKSEDQCALCNATANSRCGGCNKVSYCTKEHQKKHWKIHKGECCAWKVCESPLLGRYLSAVRDIKAGEVILRERPLLLTPPKVTPPICLGCYREFNTDPEEQVEREYVEPRPCPKCGWPMCQQDECIESPEHAAECRIAEKRGGAVIRDFNVDHPVYRSIGVLRVLGLKDRYPEKYQKFLNLQSHVEKQRVEAARAADSSSLHSSAAALGRFGGEYPEHQSEVERDTNVTAKVVRGFFQRKDVDEETILNLISIMETNGHEIPIPNTRGHINKRLIGVYNNTSFLEHNCKPNCVKTFDMADKALVIRSAVPIKKGTNLSISYVDPLWGTNDRCNFLQMTKYFTCKCTRCCDPTELGAHVSSLRCQSLKCCEKTGFDSLVIPEDPFDAEREWVCITCKETHTVGFVSSIVSKIGKDMEELHEKFGDIPAMEEFVKKSSKFLSPNHFYLLEMKVELAQLYGRTPDEPLMSLAPRKLLRKIQLCEELLIVFSKIYPGYNRLRGLIIYELQAAACMLSKLKFAAGEMPLEKHLEELMQCGKWMTEVIKVLGWEPENSIEKQRADGAAQDLQILKNMVLSIQGDSNDGSQSSSTNMDDLDNSPDRESFIEEVF</sequence>
<gene>
    <name evidence="8" type="ORF">ODALV1_LOCUS10245</name>
</gene>
<evidence type="ECO:0000256" key="2">
    <source>
        <dbReference type="ARBA" id="ARBA00022771"/>
    </source>
</evidence>
<evidence type="ECO:0000313" key="8">
    <source>
        <dbReference type="EMBL" id="CAL8099453.1"/>
    </source>
</evidence>
<evidence type="ECO:0000256" key="5">
    <source>
        <dbReference type="SAM" id="MobiDB-lite"/>
    </source>
</evidence>
<dbReference type="Proteomes" id="UP001642540">
    <property type="component" value="Unassembled WGS sequence"/>
</dbReference>
<keyword evidence="2 4" id="KW-0863">Zinc-finger</keyword>
<name>A0ABP1QHJ3_9HEXA</name>
<dbReference type="Gene3D" id="6.10.140.2220">
    <property type="match status" value="2"/>
</dbReference>
<dbReference type="PANTHER" id="PTHR46455">
    <property type="entry name" value="SET AND MYND DOMAIN CONTAINING, ARTHROPOD-SPECIFIC, MEMBER 4, ISOFORM A"/>
    <property type="match status" value="1"/>
</dbReference>
<dbReference type="PROSITE" id="PS50280">
    <property type="entry name" value="SET"/>
    <property type="match status" value="1"/>
</dbReference>
<dbReference type="PROSITE" id="PS50865">
    <property type="entry name" value="ZF_MYND_2"/>
    <property type="match status" value="1"/>
</dbReference>
<dbReference type="Pfam" id="PF01753">
    <property type="entry name" value="zf-MYND"/>
    <property type="match status" value="1"/>
</dbReference>
<evidence type="ECO:0000259" key="6">
    <source>
        <dbReference type="PROSITE" id="PS50280"/>
    </source>
</evidence>
<keyword evidence="1" id="KW-0479">Metal-binding</keyword>
<feature type="compositionally biased region" description="Low complexity" evidence="5">
    <location>
        <begin position="584"/>
        <end position="595"/>
    </location>
</feature>